<gene>
    <name evidence="2" type="ORF">CLV71_104541</name>
</gene>
<evidence type="ECO:0000313" key="2">
    <source>
        <dbReference type="EMBL" id="TDV54072.1"/>
    </source>
</evidence>
<dbReference type="PROSITE" id="PS51482">
    <property type="entry name" value="DEGV"/>
    <property type="match status" value="1"/>
</dbReference>
<dbReference type="EMBL" id="SOCP01000004">
    <property type="protein sequence ID" value="TDV54072.1"/>
    <property type="molecule type" value="Genomic_DNA"/>
</dbReference>
<dbReference type="Pfam" id="PF02645">
    <property type="entry name" value="DegV"/>
    <property type="match status" value="1"/>
</dbReference>
<dbReference type="GO" id="GO:0008289">
    <property type="term" value="F:lipid binding"/>
    <property type="evidence" value="ECO:0007669"/>
    <property type="project" value="UniProtKB-KW"/>
</dbReference>
<organism evidence="2 3">
    <name type="scientific">Actinophytocola oryzae</name>
    <dbReference type="NCBI Taxonomy" id="502181"/>
    <lineage>
        <taxon>Bacteria</taxon>
        <taxon>Bacillati</taxon>
        <taxon>Actinomycetota</taxon>
        <taxon>Actinomycetes</taxon>
        <taxon>Pseudonocardiales</taxon>
        <taxon>Pseudonocardiaceae</taxon>
    </lineage>
</organism>
<dbReference type="InterPro" id="IPR003797">
    <property type="entry name" value="DegV"/>
</dbReference>
<dbReference type="NCBIfam" id="TIGR00762">
    <property type="entry name" value="DegV"/>
    <property type="match status" value="1"/>
</dbReference>
<reference evidence="2 3" key="1">
    <citation type="submission" date="2019-03" db="EMBL/GenBank/DDBJ databases">
        <title>Genomic Encyclopedia of Archaeal and Bacterial Type Strains, Phase II (KMG-II): from individual species to whole genera.</title>
        <authorList>
            <person name="Goeker M."/>
        </authorList>
    </citation>
    <scope>NUCLEOTIDE SEQUENCE [LARGE SCALE GENOMIC DNA]</scope>
    <source>
        <strain evidence="2 3">DSM 45499</strain>
    </source>
</reference>
<dbReference type="Gene3D" id="3.40.50.10170">
    <property type="match status" value="1"/>
</dbReference>
<proteinExistence type="predicted"/>
<dbReference type="SUPFAM" id="SSF82549">
    <property type="entry name" value="DAK1/DegV-like"/>
    <property type="match status" value="1"/>
</dbReference>
<dbReference type="InterPro" id="IPR043168">
    <property type="entry name" value="DegV_C"/>
</dbReference>
<evidence type="ECO:0000313" key="3">
    <source>
        <dbReference type="Proteomes" id="UP000294927"/>
    </source>
</evidence>
<dbReference type="Gene3D" id="3.30.1180.10">
    <property type="match status" value="1"/>
</dbReference>
<sequence length="274" mass="29021">MVTDSTSCIPVSLATQWGITVVPTQIRIGQYTRSEHNVPKDVLVRALEGDMDVSTSPPDPAGLAWAYEQQAARGAEEVVSVHISSKQSETYDLAKKIAARSPVPVHVVDSRTTGMSLGFAVLAAARVAGAGGGPRRVMDMLARRLEGAAELIYVDTLEYLRKGGRIGAAAALIGSALSLKPLLTMKNGQVTPLDRVLGTERAMRRLVDRAAKKANGQAVDVAIEHFGALDRAERLADRLKPKLPGVREITFTEVSSTIGVHLGPGAVGITVSPT</sequence>
<accession>A0A4R7VW07</accession>
<dbReference type="PANTHER" id="PTHR33434">
    <property type="entry name" value="DEGV DOMAIN-CONTAINING PROTEIN DR_1986-RELATED"/>
    <property type="match status" value="1"/>
</dbReference>
<evidence type="ECO:0000256" key="1">
    <source>
        <dbReference type="ARBA" id="ARBA00023121"/>
    </source>
</evidence>
<dbReference type="PANTHER" id="PTHR33434:SF2">
    <property type="entry name" value="FATTY ACID-BINDING PROTEIN TM_1468"/>
    <property type="match status" value="1"/>
</dbReference>
<protein>
    <submittedName>
        <fullName evidence="2">DegV family protein with EDD domain</fullName>
    </submittedName>
</protein>
<dbReference type="AlphaFoldDB" id="A0A4R7VW07"/>
<dbReference type="InterPro" id="IPR050270">
    <property type="entry name" value="DegV_domain_contain"/>
</dbReference>
<name>A0A4R7VW07_9PSEU</name>
<keyword evidence="1" id="KW-0446">Lipid-binding</keyword>
<dbReference type="Proteomes" id="UP000294927">
    <property type="component" value="Unassembled WGS sequence"/>
</dbReference>
<keyword evidence="3" id="KW-1185">Reference proteome</keyword>
<comment type="caution">
    <text evidence="2">The sequence shown here is derived from an EMBL/GenBank/DDBJ whole genome shotgun (WGS) entry which is preliminary data.</text>
</comment>